<dbReference type="AlphaFoldDB" id="A0A1G9BZE8"/>
<protein>
    <submittedName>
        <fullName evidence="2">Uncharacterized protein</fullName>
    </submittedName>
</protein>
<proteinExistence type="predicted"/>
<name>A0A1G9BZE8_9GAMM</name>
<accession>A0A1G9BZE8</accession>
<gene>
    <name evidence="2" type="ORF">SAMN04488540_1402</name>
</gene>
<reference evidence="3" key="1">
    <citation type="submission" date="2016-10" db="EMBL/GenBank/DDBJ databases">
        <authorList>
            <person name="Varghese N."/>
            <person name="Submissions S."/>
        </authorList>
    </citation>
    <scope>NUCLEOTIDE SEQUENCE [LARGE SCALE GENOMIC DNA]</scope>
    <source>
        <strain evidence="3">DSM 23317</strain>
    </source>
</reference>
<dbReference type="EMBL" id="FNEM01000040">
    <property type="protein sequence ID" value="SDK44810.1"/>
    <property type="molecule type" value="Genomic_DNA"/>
</dbReference>
<evidence type="ECO:0000313" key="3">
    <source>
        <dbReference type="Proteomes" id="UP000199527"/>
    </source>
</evidence>
<evidence type="ECO:0000256" key="1">
    <source>
        <dbReference type="SAM" id="Phobius"/>
    </source>
</evidence>
<keyword evidence="3" id="KW-1185">Reference proteome</keyword>
<dbReference type="RefSeq" id="WP_245710009.1">
    <property type="nucleotide sequence ID" value="NZ_FNEM01000040.1"/>
</dbReference>
<evidence type="ECO:0000313" key="2">
    <source>
        <dbReference type="EMBL" id="SDK44810.1"/>
    </source>
</evidence>
<keyword evidence="1" id="KW-0472">Membrane</keyword>
<keyword evidence="1" id="KW-0812">Transmembrane</keyword>
<sequence length="144" mass="16045">MSSSLKNNVLKALGVIFAVIASNIVMKAFNNEPHMTNSEKLIQVSSEINANLPMNVDSETVLISTSGFNGAFKYNYQLPNFEVESMDVKEFVADMKLPLINAVCTTDDLKAFRDMKIVVSYSYYDSNKNQIAVIEVDTKECVKT</sequence>
<keyword evidence="1" id="KW-1133">Transmembrane helix</keyword>
<dbReference type="Gene3D" id="3.30.300.250">
    <property type="match status" value="1"/>
</dbReference>
<dbReference type="Proteomes" id="UP000199527">
    <property type="component" value="Unassembled WGS sequence"/>
</dbReference>
<organism evidence="2 3">
    <name type="scientific">Ferrimonas sediminum</name>
    <dbReference type="NCBI Taxonomy" id="718193"/>
    <lineage>
        <taxon>Bacteria</taxon>
        <taxon>Pseudomonadati</taxon>
        <taxon>Pseudomonadota</taxon>
        <taxon>Gammaproteobacteria</taxon>
        <taxon>Alteromonadales</taxon>
        <taxon>Ferrimonadaceae</taxon>
        <taxon>Ferrimonas</taxon>
    </lineage>
</organism>
<feature type="transmembrane region" description="Helical" evidence="1">
    <location>
        <begin position="12"/>
        <end position="30"/>
    </location>
</feature>